<dbReference type="EMBL" id="VSRR010125960">
    <property type="protein sequence ID" value="MPD01150.1"/>
    <property type="molecule type" value="Genomic_DNA"/>
</dbReference>
<organism evidence="1 2">
    <name type="scientific">Portunus trituberculatus</name>
    <name type="common">Swimming crab</name>
    <name type="synonym">Neptunus trituberculatus</name>
    <dbReference type="NCBI Taxonomy" id="210409"/>
    <lineage>
        <taxon>Eukaryota</taxon>
        <taxon>Metazoa</taxon>
        <taxon>Ecdysozoa</taxon>
        <taxon>Arthropoda</taxon>
        <taxon>Crustacea</taxon>
        <taxon>Multicrustacea</taxon>
        <taxon>Malacostraca</taxon>
        <taxon>Eumalacostraca</taxon>
        <taxon>Eucarida</taxon>
        <taxon>Decapoda</taxon>
        <taxon>Pleocyemata</taxon>
        <taxon>Brachyura</taxon>
        <taxon>Eubrachyura</taxon>
        <taxon>Portunoidea</taxon>
        <taxon>Portunidae</taxon>
        <taxon>Portuninae</taxon>
        <taxon>Portunus</taxon>
    </lineage>
</organism>
<dbReference type="Proteomes" id="UP000324222">
    <property type="component" value="Unassembled WGS sequence"/>
</dbReference>
<accession>A0A5B7K2C4</accession>
<reference evidence="1 2" key="1">
    <citation type="submission" date="2019-05" db="EMBL/GenBank/DDBJ databases">
        <title>Another draft genome of Portunus trituberculatus and its Hox gene families provides insights of decapod evolution.</title>
        <authorList>
            <person name="Jeong J.-H."/>
            <person name="Song I."/>
            <person name="Kim S."/>
            <person name="Choi T."/>
            <person name="Kim D."/>
            <person name="Ryu S."/>
            <person name="Kim W."/>
        </authorList>
    </citation>
    <scope>NUCLEOTIDE SEQUENCE [LARGE SCALE GENOMIC DNA]</scope>
    <source>
        <tissue evidence="1">Muscle</tissue>
    </source>
</reference>
<evidence type="ECO:0000313" key="2">
    <source>
        <dbReference type="Proteomes" id="UP000324222"/>
    </source>
</evidence>
<gene>
    <name evidence="1" type="ORF">E2C01_096667</name>
</gene>
<evidence type="ECO:0000313" key="1">
    <source>
        <dbReference type="EMBL" id="MPD01150.1"/>
    </source>
</evidence>
<comment type="caution">
    <text evidence="1">The sequence shown here is derived from an EMBL/GenBank/DDBJ whole genome shotgun (WGS) entry which is preliminary data.</text>
</comment>
<sequence>MASASPQPSLTRGRGGLGRSWEALLTHPTSTVYATASGEVSGRRDILQGNARCTIAVPGKDWWIVGKSGCFDMNGSFDLT</sequence>
<name>A0A5B7K2C4_PORTR</name>
<proteinExistence type="predicted"/>
<dbReference type="AlphaFoldDB" id="A0A5B7K2C4"/>
<protein>
    <submittedName>
        <fullName evidence="1">Uncharacterized protein</fullName>
    </submittedName>
</protein>
<keyword evidence="2" id="KW-1185">Reference proteome</keyword>